<dbReference type="Pfam" id="PF01261">
    <property type="entry name" value="AP_endonuc_2"/>
    <property type="match status" value="1"/>
</dbReference>
<dbReference type="InterPro" id="IPR050417">
    <property type="entry name" value="Sugar_Epim/Isomerase"/>
</dbReference>
<dbReference type="InterPro" id="IPR013022">
    <property type="entry name" value="Xyl_isomerase-like_TIM-brl"/>
</dbReference>
<dbReference type="InterPro" id="IPR036237">
    <property type="entry name" value="Xyl_isomerase-like_sf"/>
</dbReference>
<accession>A0ABQ1ER58</accession>
<keyword evidence="4" id="KW-1185">Reference proteome</keyword>
<protein>
    <submittedName>
        <fullName evidence="3">Hexulose-6-phosphate isomerase</fullName>
    </submittedName>
</protein>
<gene>
    <name evidence="3" type="primary">sgbU</name>
    <name evidence="3" type="ORF">GCM10008018_30420</name>
</gene>
<sequence length="276" mass="30655">MLKGVNQWCFPEGTPLEQIFKISREAGYNAVELNVNPLGDVGLTMETTASEAEAIGRLAKTYDIQLRSLSTSLLWHSPLSSADAALREQGRRVVEKQLELAELLGIDTVLVVPGAVNEETSYDECYDRSHAELALLVQEAEKRRVRIGIENVWNKFLLSPLEMRAYVDDLQSSYVGVYFDVGNILHNGYPQQWIRILGSRIFKIHVKDYRPNVGNGHGFVPLLAGDVNWAEVRSALGEIGYTDTVTAEVGIYAHSPLQTVYDTARHLDVILGGAAR</sequence>
<evidence type="ECO:0000313" key="3">
    <source>
        <dbReference type="EMBL" id="GFZ82415.1"/>
    </source>
</evidence>
<evidence type="ECO:0000313" key="4">
    <source>
        <dbReference type="Proteomes" id="UP000615455"/>
    </source>
</evidence>
<dbReference type="PANTHER" id="PTHR43489">
    <property type="entry name" value="ISOMERASE"/>
    <property type="match status" value="1"/>
</dbReference>
<evidence type="ECO:0000259" key="2">
    <source>
        <dbReference type="Pfam" id="PF01261"/>
    </source>
</evidence>
<dbReference type="Proteomes" id="UP000615455">
    <property type="component" value="Unassembled WGS sequence"/>
</dbReference>
<keyword evidence="1 3" id="KW-0413">Isomerase</keyword>
<proteinExistence type="predicted"/>
<dbReference type="RefSeq" id="WP_189012701.1">
    <property type="nucleotide sequence ID" value="NZ_BMHE01000013.1"/>
</dbReference>
<dbReference type="PANTHER" id="PTHR43489:SF7">
    <property type="entry name" value="3-DEHYDRO-D-GULOSIDE 4-EPIMERASE-RELATED"/>
    <property type="match status" value="1"/>
</dbReference>
<evidence type="ECO:0000256" key="1">
    <source>
        <dbReference type="ARBA" id="ARBA00023235"/>
    </source>
</evidence>
<dbReference type="Gene3D" id="3.20.20.150">
    <property type="entry name" value="Divalent-metal-dependent TIM barrel enzymes"/>
    <property type="match status" value="1"/>
</dbReference>
<organism evidence="3 4">
    <name type="scientific">Paenibacillus marchantiophytorum</name>
    <dbReference type="NCBI Taxonomy" id="1619310"/>
    <lineage>
        <taxon>Bacteria</taxon>
        <taxon>Bacillati</taxon>
        <taxon>Bacillota</taxon>
        <taxon>Bacilli</taxon>
        <taxon>Bacillales</taxon>
        <taxon>Paenibacillaceae</taxon>
        <taxon>Paenibacillus</taxon>
    </lineage>
</organism>
<dbReference type="GO" id="GO:0016853">
    <property type="term" value="F:isomerase activity"/>
    <property type="evidence" value="ECO:0007669"/>
    <property type="project" value="UniProtKB-KW"/>
</dbReference>
<name>A0ABQ1ER58_9BACL</name>
<dbReference type="EMBL" id="BMHE01000013">
    <property type="protein sequence ID" value="GFZ82415.1"/>
    <property type="molecule type" value="Genomic_DNA"/>
</dbReference>
<comment type="caution">
    <text evidence="3">The sequence shown here is derived from an EMBL/GenBank/DDBJ whole genome shotgun (WGS) entry which is preliminary data.</text>
</comment>
<dbReference type="SUPFAM" id="SSF51658">
    <property type="entry name" value="Xylose isomerase-like"/>
    <property type="match status" value="1"/>
</dbReference>
<feature type="domain" description="Xylose isomerase-like TIM barrel" evidence="2">
    <location>
        <begin position="21"/>
        <end position="253"/>
    </location>
</feature>
<reference evidence="4" key="1">
    <citation type="journal article" date="2019" name="Int. J. Syst. Evol. Microbiol.">
        <title>The Global Catalogue of Microorganisms (GCM) 10K type strain sequencing project: providing services to taxonomists for standard genome sequencing and annotation.</title>
        <authorList>
            <consortium name="The Broad Institute Genomics Platform"/>
            <consortium name="The Broad Institute Genome Sequencing Center for Infectious Disease"/>
            <person name="Wu L."/>
            <person name="Ma J."/>
        </authorList>
    </citation>
    <scope>NUCLEOTIDE SEQUENCE [LARGE SCALE GENOMIC DNA]</scope>
    <source>
        <strain evidence="4">CGMCC 1.15043</strain>
    </source>
</reference>